<dbReference type="Proteomes" id="UP001141434">
    <property type="component" value="Unassembled WGS sequence"/>
</dbReference>
<dbReference type="AlphaFoldDB" id="A0A9W9FQB4"/>
<keyword evidence="1" id="KW-0732">Signal</keyword>
<keyword evidence="3" id="KW-1185">Reference proteome</keyword>
<proteinExistence type="predicted"/>
<sequence length="346" mass="38208">MKSFHLYYLALLVQTALAQDPGVPTREIPPGARISNNEIRWTDPGCDHSQNYPCDEVIRRCYDGQRPALTPNQRHFACCGVYQQLRGSVDTEFHCCPEGHDVVGSRGVGYKCCPAGQTFNGSFCEKVCQNGKKLVNGECACPPNTVEAYDGSCQVKKAPAPVDCASGLQTGKCYTFKSDNANHLSHHGDGKYHADSASEMHGKFQLCRDGHCTPGLPVNPSDQVFIRDLHTGPRKWGGYYPATKWLSFCSTSGHVYRQDDFTTAGQFSLSKWPCGKYCLAGFQWGLGPAVPTLQSPLSFYDGDDQMCVPFELKEVPCDIHSDQNNCVWRNGEKQCCGNYGCIDKEL</sequence>
<dbReference type="RefSeq" id="XP_056513435.1">
    <property type="nucleotide sequence ID" value="XM_056652368.1"/>
</dbReference>
<dbReference type="EMBL" id="JAPMSZ010000004">
    <property type="protein sequence ID" value="KAJ5104439.1"/>
    <property type="molecule type" value="Genomic_DNA"/>
</dbReference>
<evidence type="ECO:0000313" key="3">
    <source>
        <dbReference type="Proteomes" id="UP001141434"/>
    </source>
</evidence>
<name>A0A9W9FQB4_9EURO</name>
<dbReference type="OrthoDB" id="4662630at2759"/>
<gene>
    <name evidence="2" type="ORF">NUU61_001786</name>
</gene>
<dbReference type="GeneID" id="81391536"/>
<feature type="signal peptide" evidence="1">
    <location>
        <begin position="1"/>
        <end position="18"/>
    </location>
</feature>
<reference evidence="2" key="2">
    <citation type="journal article" date="2023" name="IMA Fungus">
        <title>Comparative genomic study of the Penicillium genus elucidates a diverse pangenome and 15 lateral gene transfer events.</title>
        <authorList>
            <person name="Petersen C."/>
            <person name="Sorensen T."/>
            <person name="Nielsen M.R."/>
            <person name="Sondergaard T.E."/>
            <person name="Sorensen J.L."/>
            <person name="Fitzpatrick D.A."/>
            <person name="Frisvad J.C."/>
            <person name="Nielsen K.L."/>
        </authorList>
    </citation>
    <scope>NUCLEOTIDE SEQUENCE</scope>
    <source>
        <strain evidence="2">IBT 34128</strain>
    </source>
</reference>
<accession>A0A9W9FQB4</accession>
<evidence type="ECO:0000313" key="2">
    <source>
        <dbReference type="EMBL" id="KAJ5104439.1"/>
    </source>
</evidence>
<reference evidence="2" key="1">
    <citation type="submission" date="2022-11" db="EMBL/GenBank/DDBJ databases">
        <authorList>
            <person name="Petersen C."/>
        </authorList>
    </citation>
    <scope>NUCLEOTIDE SEQUENCE</scope>
    <source>
        <strain evidence="2">IBT 34128</strain>
    </source>
</reference>
<feature type="chain" id="PRO_5040876712" evidence="1">
    <location>
        <begin position="19"/>
        <end position="346"/>
    </location>
</feature>
<protein>
    <submittedName>
        <fullName evidence="2">Uncharacterized protein</fullName>
    </submittedName>
</protein>
<evidence type="ECO:0000256" key="1">
    <source>
        <dbReference type="SAM" id="SignalP"/>
    </source>
</evidence>
<comment type="caution">
    <text evidence="2">The sequence shown here is derived from an EMBL/GenBank/DDBJ whole genome shotgun (WGS) entry which is preliminary data.</text>
</comment>
<organism evidence="2 3">
    <name type="scientific">Penicillium alfredii</name>
    <dbReference type="NCBI Taxonomy" id="1506179"/>
    <lineage>
        <taxon>Eukaryota</taxon>
        <taxon>Fungi</taxon>
        <taxon>Dikarya</taxon>
        <taxon>Ascomycota</taxon>
        <taxon>Pezizomycotina</taxon>
        <taxon>Eurotiomycetes</taxon>
        <taxon>Eurotiomycetidae</taxon>
        <taxon>Eurotiales</taxon>
        <taxon>Aspergillaceae</taxon>
        <taxon>Penicillium</taxon>
    </lineage>
</organism>